<dbReference type="AlphaFoldDB" id="A0A2A8D8U4"/>
<accession>A0A2A8D8U4</accession>
<feature type="transmembrane region" description="Helical" evidence="1">
    <location>
        <begin position="50"/>
        <end position="72"/>
    </location>
</feature>
<organism evidence="4 7">
    <name type="scientific">Rothia dentocariosa</name>
    <dbReference type="NCBI Taxonomy" id="2047"/>
    <lineage>
        <taxon>Bacteria</taxon>
        <taxon>Bacillati</taxon>
        <taxon>Actinomycetota</taxon>
        <taxon>Actinomycetes</taxon>
        <taxon>Micrococcales</taxon>
        <taxon>Micrococcaceae</taxon>
        <taxon>Rothia</taxon>
    </lineage>
</organism>
<feature type="transmembrane region" description="Helical" evidence="1">
    <location>
        <begin position="18"/>
        <end position="38"/>
    </location>
</feature>
<gene>
    <name evidence="3" type="ORF">B8W87_05455</name>
    <name evidence="4" type="ORF">CRM92_04005</name>
    <name evidence="2" type="ORF">HXO56_07375</name>
    <name evidence="5" type="ORF">NCTC10918_01244</name>
</gene>
<keyword evidence="1" id="KW-0472">Membrane</keyword>
<reference evidence="2" key="4">
    <citation type="submission" date="2020-04" db="EMBL/GenBank/DDBJ databases">
        <title>Deep metagenomics examines the oral microbiome during advanced dental caries in children, revealing novel taxa and co-occurrences with host molecules.</title>
        <authorList>
            <person name="Baker J.L."/>
            <person name="Morton J.T."/>
            <person name="Dinis M."/>
            <person name="Alvarez R."/>
            <person name="Tran N.C."/>
            <person name="Knight R."/>
            <person name="Edlund A."/>
        </authorList>
    </citation>
    <scope>NUCLEOTIDE SEQUENCE</scope>
    <source>
        <strain evidence="2">JCVI_47_bin.4</strain>
    </source>
</reference>
<dbReference type="Proteomes" id="UP000216195">
    <property type="component" value="Unassembled WGS sequence"/>
</dbReference>
<evidence type="ECO:0000256" key="1">
    <source>
        <dbReference type="SAM" id="Phobius"/>
    </source>
</evidence>
<feature type="transmembrane region" description="Helical" evidence="1">
    <location>
        <begin position="84"/>
        <end position="111"/>
    </location>
</feature>
<protein>
    <submittedName>
        <fullName evidence="4">Cell shape determination protein CcmA</fullName>
    </submittedName>
</protein>
<evidence type="ECO:0000313" key="5">
    <source>
        <dbReference type="EMBL" id="VEJ29972.1"/>
    </source>
</evidence>
<reference evidence="3 6" key="1">
    <citation type="submission" date="2017-04" db="EMBL/GenBank/DDBJ databases">
        <title>Kefir bacterial isolates.</title>
        <authorList>
            <person name="Kim Y."/>
            <person name="Blasche S."/>
            <person name="Patil K.R."/>
        </authorList>
    </citation>
    <scope>NUCLEOTIDE SEQUENCE [LARGE SCALE GENOMIC DNA]</scope>
    <source>
        <strain evidence="3 6">OG2-1</strain>
    </source>
</reference>
<dbReference type="EMBL" id="NCWU01000004">
    <property type="protein sequence ID" value="PAK86000.1"/>
    <property type="molecule type" value="Genomic_DNA"/>
</dbReference>
<evidence type="ECO:0000313" key="2">
    <source>
        <dbReference type="EMBL" id="MBF1649895.1"/>
    </source>
</evidence>
<evidence type="ECO:0000313" key="4">
    <source>
        <dbReference type="EMBL" id="PEN17187.1"/>
    </source>
</evidence>
<name>A0A2A8D8U4_9MICC</name>
<dbReference type="EMBL" id="LR134521">
    <property type="protein sequence ID" value="VEJ29972.1"/>
    <property type="molecule type" value="Genomic_DNA"/>
</dbReference>
<evidence type="ECO:0000313" key="6">
    <source>
        <dbReference type="Proteomes" id="UP000216195"/>
    </source>
</evidence>
<dbReference type="Proteomes" id="UP000219947">
    <property type="component" value="Unassembled WGS sequence"/>
</dbReference>
<keyword evidence="7" id="KW-1185">Reference proteome</keyword>
<dbReference type="STRING" id="762948.HMPREF0733_10215"/>
<evidence type="ECO:0000313" key="8">
    <source>
        <dbReference type="Proteomes" id="UP000270988"/>
    </source>
</evidence>
<dbReference type="Proteomes" id="UP000270988">
    <property type="component" value="Chromosome"/>
</dbReference>
<evidence type="ECO:0000313" key="7">
    <source>
        <dbReference type="Proteomes" id="UP000219947"/>
    </source>
</evidence>
<reference evidence="4" key="2">
    <citation type="submission" date="2017-10" db="EMBL/GenBank/DDBJ databases">
        <title>Kefir isolates.</title>
        <authorList>
            <person name="Kim Y."/>
            <person name="Blasche S."/>
        </authorList>
    </citation>
    <scope>NUCLEOTIDE SEQUENCE [LARGE SCALE GENOMIC DNA]</scope>
    <source>
        <strain evidence="4">OG2-2</strain>
    </source>
</reference>
<keyword evidence="1" id="KW-1133">Transmembrane helix</keyword>
<dbReference type="EMBL" id="PDEV01000001">
    <property type="protein sequence ID" value="PEN17187.1"/>
    <property type="molecule type" value="Genomic_DNA"/>
</dbReference>
<dbReference type="RefSeq" id="WP_004005199.1">
    <property type="nucleotide sequence ID" value="NZ_CABFMC010000003.1"/>
</dbReference>
<evidence type="ECO:0000313" key="3">
    <source>
        <dbReference type="EMBL" id="PAK86000.1"/>
    </source>
</evidence>
<dbReference type="EMBL" id="JABZXJ010000027">
    <property type="protein sequence ID" value="MBF1649895.1"/>
    <property type="molecule type" value="Genomic_DNA"/>
</dbReference>
<reference evidence="5 8" key="3">
    <citation type="submission" date="2018-12" db="EMBL/GenBank/DDBJ databases">
        <authorList>
            <consortium name="Pathogen Informatics"/>
        </authorList>
    </citation>
    <scope>NUCLEOTIDE SEQUENCE [LARGE SCALE GENOMIC DNA]</scope>
    <source>
        <strain evidence="5 8">NCTC10918</strain>
    </source>
</reference>
<proteinExistence type="predicted"/>
<sequence>MIAILELINNPQKMRRYLFWYLIIMPLALFAWILLGAANSGLDFKAAINIPFYAVAFLNGCLSILFAGLLKFAASENEHTERMIAFYTLVMLVFAGNLPGALLAFFLWWALREAPEEPFAPNYRWVFIASMIFLGLVTLLVLFANIRLWSA</sequence>
<dbReference type="Proteomes" id="UP000769484">
    <property type="component" value="Unassembled WGS sequence"/>
</dbReference>
<feature type="transmembrane region" description="Helical" evidence="1">
    <location>
        <begin position="123"/>
        <end position="146"/>
    </location>
</feature>
<keyword evidence="1" id="KW-0812">Transmembrane</keyword>